<dbReference type="InterPro" id="IPR027417">
    <property type="entry name" value="P-loop_NTPase"/>
</dbReference>
<dbReference type="Gene3D" id="3.40.50.300">
    <property type="entry name" value="P-loop containing nucleotide triphosphate hydrolases"/>
    <property type="match status" value="1"/>
</dbReference>
<evidence type="ECO:0000313" key="2">
    <source>
        <dbReference type="EMBL" id="MCS0607683.1"/>
    </source>
</evidence>
<dbReference type="InterPro" id="IPR052732">
    <property type="entry name" value="Cell-binding_unc_protein"/>
</dbReference>
<feature type="domain" description="Aminoglycoside phosphotransferase" evidence="1">
    <location>
        <begin position="108"/>
        <end position="284"/>
    </location>
</feature>
<dbReference type="PANTHER" id="PTHR43883">
    <property type="entry name" value="SLR0207 PROTEIN"/>
    <property type="match status" value="1"/>
</dbReference>
<gene>
    <name evidence="2" type="ORF">NX773_05860</name>
</gene>
<proteinExistence type="predicted"/>
<accession>A0ABT2BIG4</accession>
<dbReference type="SUPFAM" id="SSF56112">
    <property type="entry name" value="Protein kinase-like (PK-like)"/>
    <property type="match status" value="1"/>
</dbReference>
<dbReference type="PANTHER" id="PTHR43883:SF1">
    <property type="entry name" value="GLUCONOKINASE"/>
    <property type="match status" value="1"/>
</dbReference>
<dbReference type="InterPro" id="IPR002575">
    <property type="entry name" value="Aminoglycoside_PTrfase"/>
</dbReference>
<sequence>MAEGRLEQQAALVGALVAQLRAAGAPVALYETHVSWVLVAGADAYKIKKALRLEFLDYATLPLRRHYCAQEVALNAALAPGLYLGVAEIGGTPAAPRLGAAPAIEVAVHMRSFPQSALWSERVAHGQLGVAEIDQFAALLARFHAGAARAPSGSPLGEAAAIARAGERNVDELLPLAGDSAQVEQLGRWRRGEAARLAGCFEQRRRGGAIRACHGDLHCANILTLDDRVMAFDCIEFDDALRWIDVLHDLAFTLMDLRQRGQARLAARLLNAYLSEGGDYAGLAVLRYYVVECALVRAKVALLRARQREPRAGEAGRLLDTALAAATARRGAVIVMHGYSGSGKSSIARELVEELGAVQIRSDVERGRTAGVEPHCYDRASSDAVYARLRGLAGAVVEAGYPVIVDACHLARAERDACARLADEHGVPWVIVDVQASPATMRARIAQRRAAGHDPSEADEGVLALQLGGAEPLDAPELARTVVVDSEEVGAVGRLLADMQSLLAA</sequence>
<dbReference type="SUPFAM" id="SSF52540">
    <property type="entry name" value="P-loop containing nucleoside triphosphate hydrolases"/>
    <property type="match status" value="1"/>
</dbReference>
<dbReference type="EMBL" id="JANUGV010000001">
    <property type="protein sequence ID" value="MCS0607683.1"/>
    <property type="molecule type" value="Genomic_DNA"/>
</dbReference>
<reference evidence="2 3" key="1">
    <citation type="submission" date="2022-08" db="EMBL/GenBank/DDBJ databases">
        <title>Reclassification of Massilia species as members of the genera Telluria, Duganella, Pseudoduganella, Mokoshia gen. nov. and Zemynaea gen. nov. using orthogonal and non-orthogonal genome-based approaches.</title>
        <authorList>
            <person name="Bowman J.P."/>
        </authorList>
    </citation>
    <scope>NUCLEOTIDE SEQUENCE [LARGE SCALE GENOMIC DNA]</scope>
    <source>
        <strain evidence="2 3">JCM 31607</strain>
    </source>
</reference>
<dbReference type="Pfam" id="PF13671">
    <property type="entry name" value="AAA_33"/>
    <property type="match status" value="1"/>
</dbReference>
<evidence type="ECO:0000259" key="1">
    <source>
        <dbReference type="Pfam" id="PF01636"/>
    </source>
</evidence>
<name>A0ABT2BIG4_9BURK</name>
<organism evidence="2 3">
    <name type="scientific">Massilia solisilvae</name>
    <dbReference type="NCBI Taxonomy" id="1811225"/>
    <lineage>
        <taxon>Bacteria</taxon>
        <taxon>Pseudomonadati</taxon>
        <taxon>Pseudomonadota</taxon>
        <taxon>Betaproteobacteria</taxon>
        <taxon>Burkholderiales</taxon>
        <taxon>Oxalobacteraceae</taxon>
        <taxon>Telluria group</taxon>
        <taxon>Massilia</taxon>
    </lineage>
</organism>
<comment type="caution">
    <text evidence="2">The sequence shown here is derived from an EMBL/GenBank/DDBJ whole genome shotgun (WGS) entry which is preliminary data.</text>
</comment>
<dbReference type="Pfam" id="PF01636">
    <property type="entry name" value="APH"/>
    <property type="match status" value="1"/>
</dbReference>
<dbReference type="InterPro" id="IPR011009">
    <property type="entry name" value="Kinase-like_dom_sf"/>
</dbReference>
<evidence type="ECO:0000313" key="3">
    <source>
        <dbReference type="Proteomes" id="UP001205861"/>
    </source>
</evidence>
<dbReference type="Proteomes" id="UP001205861">
    <property type="component" value="Unassembled WGS sequence"/>
</dbReference>
<keyword evidence="3" id="KW-1185">Reference proteome</keyword>
<dbReference type="RefSeq" id="WP_258855384.1">
    <property type="nucleotide sequence ID" value="NZ_JANUGV010000001.1"/>
</dbReference>
<protein>
    <submittedName>
        <fullName evidence="2">AAA family ATPase</fullName>
    </submittedName>
</protein>